<dbReference type="InterPro" id="IPR000836">
    <property type="entry name" value="PRTase_dom"/>
</dbReference>
<dbReference type="HOGENOM" id="CLU_054549_1_1_10"/>
<protein>
    <submittedName>
        <fullName evidence="3">Competence protein F-related protein</fullName>
    </submittedName>
</protein>
<proteinExistence type="inferred from homology"/>
<dbReference type="EMBL" id="CP003557">
    <property type="protein sequence ID" value="AFN75535.1"/>
    <property type="molecule type" value="Genomic_DNA"/>
</dbReference>
<dbReference type="eggNOG" id="COG1040">
    <property type="taxonomic scope" value="Bacteria"/>
</dbReference>
<dbReference type="PATRIC" id="fig|1191523.3.peg.2435"/>
<dbReference type="InterPro" id="IPR029057">
    <property type="entry name" value="PRTase-like"/>
</dbReference>
<dbReference type="Proteomes" id="UP000009011">
    <property type="component" value="Chromosome"/>
</dbReference>
<gene>
    <name evidence="3" type="ordered locus">MROS_2305</name>
</gene>
<dbReference type="RefSeq" id="WP_014856967.1">
    <property type="nucleotide sequence ID" value="NC_018178.1"/>
</dbReference>
<organism evidence="3 4">
    <name type="scientific">Melioribacter roseus (strain DSM 23840 / JCM 17771 / VKM B-2668 / P3M-2)</name>
    <dbReference type="NCBI Taxonomy" id="1191523"/>
    <lineage>
        <taxon>Bacteria</taxon>
        <taxon>Pseudomonadati</taxon>
        <taxon>Ignavibacteriota</taxon>
        <taxon>Ignavibacteria</taxon>
        <taxon>Ignavibacteriales</taxon>
        <taxon>Melioribacteraceae</taxon>
        <taxon>Melioribacter</taxon>
    </lineage>
</organism>
<dbReference type="CDD" id="cd06223">
    <property type="entry name" value="PRTases_typeI"/>
    <property type="match status" value="1"/>
</dbReference>
<dbReference type="SUPFAM" id="SSF53271">
    <property type="entry name" value="PRTase-like"/>
    <property type="match status" value="1"/>
</dbReference>
<dbReference type="InterPro" id="IPR051910">
    <property type="entry name" value="ComF/GntX_DNA_util-trans"/>
</dbReference>
<evidence type="ECO:0000256" key="1">
    <source>
        <dbReference type="ARBA" id="ARBA00008007"/>
    </source>
</evidence>
<dbReference type="PANTHER" id="PTHR47505">
    <property type="entry name" value="DNA UTILIZATION PROTEIN YHGH"/>
    <property type="match status" value="1"/>
</dbReference>
<comment type="similarity">
    <text evidence="1">Belongs to the ComF/GntX family.</text>
</comment>
<dbReference type="PANTHER" id="PTHR47505:SF1">
    <property type="entry name" value="DNA UTILIZATION PROTEIN YHGH"/>
    <property type="match status" value="1"/>
</dbReference>
<name>I6Z8Q2_MELRP</name>
<keyword evidence="4" id="KW-1185">Reference proteome</keyword>
<evidence type="ECO:0000313" key="3">
    <source>
        <dbReference type="EMBL" id="AFN75535.1"/>
    </source>
</evidence>
<dbReference type="STRING" id="1191523.MROS_2305"/>
<evidence type="ECO:0000313" key="4">
    <source>
        <dbReference type="Proteomes" id="UP000009011"/>
    </source>
</evidence>
<dbReference type="AlphaFoldDB" id="I6Z8Q2"/>
<dbReference type="OrthoDB" id="9779910at2"/>
<evidence type="ECO:0000259" key="2">
    <source>
        <dbReference type="Pfam" id="PF00156"/>
    </source>
</evidence>
<dbReference type="KEGG" id="mro:MROS_2305"/>
<feature type="domain" description="Phosphoribosyltransferase" evidence="2">
    <location>
        <begin position="133"/>
        <end position="215"/>
    </location>
</feature>
<sequence length="220" mass="25241">MELINYIDFLLPRFCLHCNIKLNADEKYLCKRCSDSLRRIEKPQLNLSRIRSLSDCRTLFLFEKEMPVQSLIHNLKYNGNFRIGIYLGKLLGKEYKNVFLNEWNIEVIVPVPLYHTKKAERGYNQSYFIAKGINKITDIKITGAIKRNRYTQSQTDLTLTERILNVQGAFEKKRYKKLDGKKILLVDDVITTGSTVNECATVLLEAGAAKIFAASVAIAV</sequence>
<reference evidence="3 4" key="1">
    <citation type="journal article" date="2013" name="PLoS ONE">
        <title>Genomic analysis of Melioribacter roseus, facultatively anaerobic organotrophic bacterium representing a novel deep lineage within Bacteriodetes/Chlorobi group.</title>
        <authorList>
            <person name="Kadnikov V.V."/>
            <person name="Mardanov A.V."/>
            <person name="Podosokorskaya O.A."/>
            <person name="Gavrilov S.N."/>
            <person name="Kublanov I.V."/>
            <person name="Beletsky A.V."/>
            <person name="Bonch-Osmolovskaya E.A."/>
            <person name="Ravin N.V."/>
        </authorList>
    </citation>
    <scope>NUCLEOTIDE SEQUENCE [LARGE SCALE GENOMIC DNA]</scope>
    <source>
        <strain evidence="4">JCM 17771 / P3M-2</strain>
    </source>
</reference>
<dbReference type="Gene3D" id="3.40.50.2020">
    <property type="match status" value="1"/>
</dbReference>
<dbReference type="Pfam" id="PF00156">
    <property type="entry name" value="Pribosyltran"/>
    <property type="match status" value="1"/>
</dbReference>
<accession>I6Z8Q2</accession>